<evidence type="ECO:0000256" key="3">
    <source>
        <dbReference type="ARBA" id="ARBA00035643"/>
    </source>
</evidence>
<evidence type="ECO:0000313" key="4">
    <source>
        <dbReference type="EMBL" id="RKG98569.1"/>
    </source>
</evidence>
<dbReference type="InterPro" id="IPR009430">
    <property type="entry name" value="GvpL/GvpF"/>
</dbReference>
<gene>
    <name evidence="4" type="ORF">D7X32_29130</name>
</gene>
<reference evidence="5" key="1">
    <citation type="submission" date="2018-09" db="EMBL/GenBank/DDBJ databases">
        <authorList>
            <person name="Livingstone P.G."/>
            <person name="Whitworth D.E."/>
        </authorList>
    </citation>
    <scope>NUCLEOTIDE SEQUENCE [LARGE SCALE GENOMIC DNA]</scope>
    <source>
        <strain evidence="5">CA043D</strain>
    </source>
</reference>
<proteinExistence type="inferred from homology"/>
<accession>A0A3A8JS55</accession>
<evidence type="ECO:0000256" key="2">
    <source>
        <dbReference type="ARBA" id="ARBA00035108"/>
    </source>
</evidence>
<keyword evidence="1" id="KW-0304">Gas vesicle</keyword>
<dbReference type="GO" id="GO:0031412">
    <property type="term" value="P:gas vesicle organization"/>
    <property type="evidence" value="ECO:0007669"/>
    <property type="project" value="InterPro"/>
</dbReference>
<dbReference type="GO" id="GO:0031411">
    <property type="term" value="C:gas vesicle"/>
    <property type="evidence" value="ECO:0007669"/>
    <property type="project" value="UniProtKB-SubCell"/>
</dbReference>
<dbReference type="Pfam" id="PF06386">
    <property type="entry name" value="GvpL_GvpF"/>
    <property type="match status" value="1"/>
</dbReference>
<dbReference type="EMBL" id="RAWE01000138">
    <property type="protein sequence ID" value="RKG98569.1"/>
    <property type="molecule type" value="Genomic_DNA"/>
</dbReference>
<dbReference type="PANTHER" id="PTHR36852">
    <property type="entry name" value="PROTEIN GVPL 2"/>
    <property type="match status" value="1"/>
</dbReference>
<dbReference type="RefSeq" id="WP_120605826.1">
    <property type="nucleotide sequence ID" value="NZ_RAWE01000138.1"/>
</dbReference>
<dbReference type="PANTHER" id="PTHR36852:SF1">
    <property type="entry name" value="PROTEIN GVPL 2"/>
    <property type="match status" value="1"/>
</dbReference>
<dbReference type="OrthoDB" id="144737at2"/>
<comment type="caution">
    <text evidence="4">The sequence shown here is derived from an EMBL/GenBank/DDBJ whole genome shotgun (WGS) entry which is preliminary data.</text>
</comment>
<evidence type="ECO:0000313" key="5">
    <source>
        <dbReference type="Proteomes" id="UP000268313"/>
    </source>
</evidence>
<sequence length="253" mass="27771">MTAKTQAESSREGRSHYLYGVVREDGGWTPELAGLGDAPVRMVREGGLTALVSDVAGPRVVPTRTHLLMHQRVTEAVVREHTLVPVAFGTVLPSEERVRELLRVARAPLTRALSELEGRVELGLKVYCNGDALTRQLEQQQPGLARGASEPEEDHEARLEAALRDCTLKDLDGLKAGLRPLAEATHEAPPLGERMMLNTAWLVDRTRVAAFEARVTSLVARLDAYTFRFTGPWPAYSFVDVRLDVEAADSATP</sequence>
<keyword evidence="5" id="KW-1185">Reference proteome</keyword>
<comment type="similarity">
    <text evidence="3">Belongs to the gas vesicle GvpF/GvpL family.</text>
</comment>
<dbReference type="Proteomes" id="UP000268313">
    <property type="component" value="Unassembled WGS sequence"/>
</dbReference>
<protein>
    <submittedName>
        <fullName evidence="4">GvpL/GvpF family gas vesicle protein</fullName>
    </submittedName>
</protein>
<dbReference type="AlphaFoldDB" id="A0A3A8JS55"/>
<organism evidence="4 5">
    <name type="scientific">Corallococcus carmarthensis</name>
    <dbReference type="NCBI Taxonomy" id="2316728"/>
    <lineage>
        <taxon>Bacteria</taxon>
        <taxon>Pseudomonadati</taxon>
        <taxon>Myxococcota</taxon>
        <taxon>Myxococcia</taxon>
        <taxon>Myxococcales</taxon>
        <taxon>Cystobacterineae</taxon>
        <taxon>Myxococcaceae</taxon>
        <taxon>Corallococcus</taxon>
    </lineage>
</organism>
<name>A0A3A8JS55_9BACT</name>
<evidence type="ECO:0000256" key="1">
    <source>
        <dbReference type="ARBA" id="ARBA00022987"/>
    </source>
</evidence>
<comment type="subcellular location">
    <subcellularLocation>
        <location evidence="2">Gas vesicle</location>
    </subcellularLocation>
</comment>